<dbReference type="SUPFAM" id="SSF53067">
    <property type="entry name" value="Actin-like ATPase domain"/>
    <property type="match status" value="1"/>
</dbReference>
<gene>
    <name evidence="3" type="ORF">HA50_28045</name>
</gene>
<dbReference type="PANTHER" id="PTHR18964:SF149">
    <property type="entry name" value="BIFUNCTIONAL UDP-N-ACETYLGLUCOSAMINE 2-EPIMERASE_N-ACETYLMANNOSAMINE KINASE"/>
    <property type="match status" value="1"/>
</dbReference>
<dbReference type="PROSITE" id="PS01125">
    <property type="entry name" value="ROK"/>
    <property type="match status" value="1"/>
</dbReference>
<comment type="similarity">
    <text evidence="1">Belongs to the ROK (NagC/XylR) family.</text>
</comment>
<dbReference type="Pfam" id="PF00480">
    <property type="entry name" value="ROK"/>
    <property type="match status" value="1"/>
</dbReference>
<sequence>MNTQQPAVICFDLGGSFIKLAMATGNGELSLLGQENMPTTSWPEFTRLIRTMIDQHQQHFSASSPVAISTAGIVAPDSGEIFASNIPAFHQRNLARELADELQRDVIVHNDADCFTYAEALAGAGRGHRVVFGAILGSGVGGGLVADGRIIIGQNGLTGEWGHGPITLTEVEIDGEWRRLPRQLCPCGQRGCLDSYGGARGMENLHRTLHNESASSLDIIARWQGQEALAGQTISAWLQLVSQPLAYCINLTGASVVVVGGGLASVTPLIAALDAAVQGYVLRRSAQPLVVPGAFAHHGGMLGAALLAGEAVSKDISLDPEAGSAPR</sequence>
<comment type="caution">
    <text evidence="3">The sequence shown here is derived from an EMBL/GenBank/DDBJ whole genome shotgun (WGS) entry which is preliminary data.</text>
</comment>
<dbReference type="PANTHER" id="PTHR18964">
    <property type="entry name" value="ROK (REPRESSOR, ORF, KINASE) FAMILY"/>
    <property type="match status" value="1"/>
</dbReference>
<keyword evidence="3" id="KW-0808">Transferase</keyword>
<evidence type="ECO:0000313" key="3">
    <source>
        <dbReference type="EMBL" id="ORM87793.1"/>
    </source>
</evidence>
<name>A0A1X1EG28_PANCY</name>
<accession>A0A1X1EG28</accession>
<evidence type="ECO:0000256" key="1">
    <source>
        <dbReference type="ARBA" id="ARBA00006479"/>
    </source>
</evidence>
<dbReference type="AlphaFoldDB" id="A0A1X1EG28"/>
<dbReference type="Gene3D" id="3.30.420.40">
    <property type="match status" value="2"/>
</dbReference>
<organism evidence="3 4">
    <name type="scientific">Pantoea cypripedii</name>
    <name type="common">Pectobacterium cypripedii</name>
    <name type="synonym">Erwinia cypripedii</name>
    <dbReference type="NCBI Taxonomy" id="55209"/>
    <lineage>
        <taxon>Bacteria</taxon>
        <taxon>Pseudomonadati</taxon>
        <taxon>Pseudomonadota</taxon>
        <taxon>Gammaproteobacteria</taxon>
        <taxon>Enterobacterales</taxon>
        <taxon>Erwiniaceae</taxon>
        <taxon>Pantoea</taxon>
    </lineage>
</organism>
<dbReference type="GO" id="GO:0016301">
    <property type="term" value="F:kinase activity"/>
    <property type="evidence" value="ECO:0007669"/>
    <property type="project" value="UniProtKB-KW"/>
</dbReference>
<keyword evidence="4" id="KW-1185">Reference proteome</keyword>
<keyword evidence="2" id="KW-0119">Carbohydrate metabolism</keyword>
<protein>
    <submittedName>
        <fullName evidence="3">N-acetylglucosamine kinase</fullName>
    </submittedName>
</protein>
<dbReference type="STRING" id="55209.HA50_28045"/>
<dbReference type="InterPro" id="IPR000600">
    <property type="entry name" value="ROK"/>
</dbReference>
<dbReference type="InterPro" id="IPR043129">
    <property type="entry name" value="ATPase_NBD"/>
</dbReference>
<dbReference type="InterPro" id="IPR049874">
    <property type="entry name" value="ROK_cs"/>
</dbReference>
<evidence type="ECO:0000313" key="4">
    <source>
        <dbReference type="Proteomes" id="UP000193749"/>
    </source>
</evidence>
<dbReference type="EMBL" id="MLJI01000003">
    <property type="protein sequence ID" value="ORM87793.1"/>
    <property type="molecule type" value="Genomic_DNA"/>
</dbReference>
<evidence type="ECO:0000256" key="2">
    <source>
        <dbReference type="ARBA" id="ARBA00023277"/>
    </source>
</evidence>
<keyword evidence="3" id="KW-0418">Kinase</keyword>
<dbReference type="RefSeq" id="WP_084880595.1">
    <property type="nucleotide sequence ID" value="NZ_JAGGMY010000004.1"/>
</dbReference>
<proteinExistence type="inferred from homology"/>
<dbReference type="Proteomes" id="UP000193749">
    <property type="component" value="Unassembled WGS sequence"/>
</dbReference>
<dbReference type="OrthoDB" id="9810372at2"/>
<reference evidence="3 4" key="1">
    <citation type="journal article" date="2017" name="Antonie Van Leeuwenhoek">
        <title>Phylogenomic resolution of the bacterial genus Pantoea and its relationship with Erwinia and Tatumella.</title>
        <authorList>
            <person name="Palmer M."/>
            <person name="Steenkamp E.T."/>
            <person name="Coetzee M.P."/>
            <person name="Chan W.Y."/>
            <person name="van Zyl E."/>
            <person name="De Maayer P."/>
            <person name="Coutinho T.A."/>
            <person name="Blom J."/>
            <person name="Smits T.H."/>
            <person name="Duffy B."/>
            <person name="Venter S.N."/>
        </authorList>
    </citation>
    <scope>NUCLEOTIDE SEQUENCE [LARGE SCALE GENOMIC DNA]</scope>
    <source>
        <strain evidence="3 4">LMG 2657</strain>
    </source>
</reference>